<gene>
    <name evidence="3" type="ORF">FSARC_2454</name>
</gene>
<dbReference type="SUPFAM" id="SSF52540">
    <property type="entry name" value="P-loop containing nucleoside triphosphate hydrolases"/>
    <property type="match status" value="1"/>
</dbReference>
<evidence type="ECO:0000256" key="1">
    <source>
        <dbReference type="ARBA" id="ARBA00022737"/>
    </source>
</evidence>
<reference evidence="3" key="1">
    <citation type="journal article" date="2020" name="BMC Genomics">
        <title>Correction to: Identification and distribution of gene clusters required for synthesis of sphingolipid metabolism inhibitors in diverse species of the filamentous fungus Fusarium.</title>
        <authorList>
            <person name="Kim H.S."/>
            <person name="Lohmar J.M."/>
            <person name="Busman M."/>
            <person name="Brown D.W."/>
            <person name="Naumann T.A."/>
            <person name="Divon H.H."/>
            <person name="Lysoe E."/>
            <person name="Uhlig S."/>
            <person name="Proctor R.H."/>
        </authorList>
    </citation>
    <scope>NUCLEOTIDE SEQUENCE</scope>
    <source>
        <strain evidence="3">NRRL 20472</strain>
    </source>
</reference>
<dbReference type="InterPro" id="IPR056693">
    <property type="entry name" value="DUF7791"/>
</dbReference>
<dbReference type="AlphaFoldDB" id="A0A8H4U647"/>
<dbReference type="Pfam" id="PF25053">
    <property type="entry name" value="DUF7791"/>
    <property type="match status" value="1"/>
</dbReference>
<evidence type="ECO:0000259" key="2">
    <source>
        <dbReference type="PROSITE" id="PS50837"/>
    </source>
</evidence>
<dbReference type="PANTHER" id="PTHR10039">
    <property type="entry name" value="AMELOGENIN"/>
    <property type="match status" value="1"/>
</dbReference>
<dbReference type="InterPro" id="IPR007111">
    <property type="entry name" value="NACHT_NTPase"/>
</dbReference>
<dbReference type="PANTHER" id="PTHR10039:SF5">
    <property type="entry name" value="NACHT DOMAIN-CONTAINING PROTEIN"/>
    <property type="match status" value="1"/>
</dbReference>
<comment type="caution">
    <text evidence="3">The sequence shown here is derived from an EMBL/GenBank/DDBJ whole genome shotgun (WGS) entry which is preliminary data.</text>
</comment>
<dbReference type="PROSITE" id="PS50837">
    <property type="entry name" value="NACHT"/>
    <property type="match status" value="1"/>
</dbReference>
<proteinExistence type="predicted"/>
<dbReference type="InterPro" id="IPR056884">
    <property type="entry name" value="NPHP3-like_N"/>
</dbReference>
<dbReference type="Gene3D" id="3.40.50.300">
    <property type="entry name" value="P-loop containing nucleotide triphosphate hydrolases"/>
    <property type="match status" value="1"/>
</dbReference>
<reference evidence="3" key="2">
    <citation type="submission" date="2020-05" db="EMBL/GenBank/DDBJ databases">
        <authorList>
            <person name="Kim H.-S."/>
            <person name="Proctor R.H."/>
            <person name="Brown D.W."/>
        </authorList>
    </citation>
    <scope>NUCLEOTIDE SEQUENCE</scope>
    <source>
        <strain evidence="3">NRRL 20472</strain>
    </source>
</reference>
<dbReference type="Proteomes" id="UP000622797">
    <property type="component" value="Unassembled WGS sequence"/>
</dbReference>
<keyword evidence="4" id="KW-1185">Reference proteome</keyword>
<name>A0A8H4U647_9HYPO</name>
<evidence type="ECO:0000313" key="4">
    <source>
        <dbReference type="Proteomes" id="UP000622797"/>
    </source>
</evidence>
<sequence length="1097" mass="123996">MATGLEALGAASAILSVISFAGNIISLSYKIYDGLPTPGDELGDYAKQMHDAADRVRIRNEKVPHGTSAEAKLSEVARKCIEVAGNLERETRIINRSSQKGKVFSSIYMAFRAKRQKAKIMELDESLKKCKQAMEMELLLQICDKGAAIEQQQSQGFQDLDNDVQNLISQLARGQTKIEMLVSQEAKKTRDAINTSLATGFKALNARAISDDQRQRLLKSLKSEEIRLRYDRVTSSSDACFERVFASYERVCCKNPEHKAWHTIEKAPYIVTDGGVSGGEVDEIDRLWDSFSSWLQSDDKLFWIRGKPGSGKSTLIKFIINNENTKRLLRSWSPNTQLLSHFFWKIGEESQNSIRGLLCSLLYHILSDCPGAIDQVLEQFSFSTVKDFYKEWPAEEAEEVLFSLLRTQTRSTCLFIDGLDEISNQDGFSALIDVIRKLRSIPKVKICVSSRPETELVYRLEAMGAQNLRLDHLTQPEMAVYIHKEFEKFSQGQISASLLREFTATLLSKAEGVFLWLVLATRSLTNGINNGDNEKTLRDRLQELPEELEPLYEAMWLRLNGNNKVYRETAAKYFRCMISHGWRVGGTRKEEKRLWAEVHVPNLAQLSLVMQAEDHEIFPPIANDETLAKLKALCDMTADDIQTRCAGMLQVYEKSVLHDRSFIDEPHFPSGIYPFIRQVGFIHRTAHDFLMDTEAGQSILNYKYDVTSSIDLQIKLVKSWLYLLIPYHTIGVIESVHGAVRECTRLKDKGADQGVILELLPVIQDLYKKGILGDRRVNDYPTATLPALLAYYFPSFEDFFISCFVQPNSHQVATDGLRDIAVESIVPGEGRSPPAQLIQKLITFGADSHAIGRSSLSLEMSQKGSPVTQQNSAFELFLRGAMGLFLQDYHKALPAFLDIIDTMAPTCPDWHRKVMIAARVIYRDNYSRAVLAGWELFVPYYDDKHLPWVAFEVDMQFLLTRFLAAVDLCKMSTQAFKLHELARSFTKPYVRIRHIGPGQILDQNFFCYRILDQQPFQGLVNHFFGPKDSANMTIPDSLAVLEDSLNSSPNSRSEPLSVSYEKVSFYAEIDTLAQEGVGLYRPADLGIVTPPLETLAA</sequence>
<dbReference type="InterPro" id="IPR027417">
    <property type="entry name" value="P-loop_NTPase"/>
</dbReference>
<evidence type="ECO:0000313" key="3">
    <source>
        <dbReference type="EMBL" id="KAF4970545.1"/>
    </source>
</evidence>
<organism evidence="3 4">
    <name type="scientific">Fusarium sarcochroum</name>
    <dbReference type="NCBI Taxonomy" id="1208366"/>
    <lineage>
        <taxon>Eukaryota</taxon>
        <taxon>Fungi</taxon>
        <taxon>Dikarya</taxon>
        <taxon>Ascomycota</taxon>
        <taxon>Pezizomycotina</taxon>
        <taxon>Sordariomycetes</taxon>
        <taxon>Hypocreomycetidae</taxon>
        <taxon>Hypocreales</taxon>
        <taxon>Nectriaceae</taxon>
        <taxon>Fusarium</taxon>
        <taxon>Fusarium lateritium species complex</taxon>
    </lineage>
</organism>
<protein>
    <recommendedName>
        <fullName evidence="2">NACHT domain-containing protein</fullName>
    </recommendedName>
</protein>
<feature type="domain" description="NACHT" evidence="2">
    <location>
        <begin position="300"/>
        <end position="452"/>
    </location>
</feature>
<keyword evidence="1" id="KW-0677">Repeat</keyword>
<dbReference type="EMBL" id="JABEXW010000117">
    <property type="protein sequence ID" value="KAF4970545.1"/>
    <property type="molecule type" value="Genomic_DNA"/>
</dbReference>
<accession>A0A8H4U647</accession>
<dbReference type="OrthoDB" id="5086500at2759"/>
<dbReference type="Pfam" id="PF24883">
    <property type="entry name" value="NPHP3_N"/>
    <property type="match status" value="1"/>
</dbReference>